<feature type="transmembrane region" description="Helical" evidence="6">
    <location>
        <begin position="200"/>
        <end position="219"/>
    </location>
</feature>
<gene>
    <name evidence="8" type="ORF">DPMN_010528</name>
</gene>
<name>A0A9D4S1L3_DREPO</name>
<reference evidence="8" key="2">
    <citation type="submission" date="2020-11" db="EMBL/GenBank/DDBJ databases">
        <authorList>
            <person name="McCartney M.A."/>
            <person name="Auch B."/>
            <person name="Kono T."/>
            <person name="Mallez S."/>
            <person name="Becker A."/>
            <person name="Gohl D.M."/>
            <person name="Silverstein K.A.T."/>
            <person name="Koren S."/>
            <person name="Bechman K.B."/>
            <person name="Herman A."/>
            <person name="Abrahante J.E."/>
            <person name="Garbe J."/>
        </authorList>
    </citation>
    <scope>NUCLEOTIDE SEQUENCE</scope>
    <source>
        <strain evidence="8">Duluth1</strain>
        <tissue evidence="8">Whole animal</tissue>
    </source>
</reference>
<organism evidence="8 9">
    <name type="scientific">Dreissena polymorpha</name>
    <name type="common">Zebra mussel</name>
    <name type="synonym">Mytilus polymorpha</name>
    <dbReference type="NCBI Taxonomy" id="45954"/>
    <lineage>
        <taxon>Eukaryota</taxon>
        <taxon>Metazoa</taxon>
        <taxon>Spiralia</taxon>
        <taxon>Lophotrochozoa</taxon>
        <taxon>Mollusca</taxon>
        <taxon>Bivalvia</taxon>
        <taxon>Autobranchia</taxon>
        <taxon>Heteroconchia</taxon>
        <taxon>Euheterodonta</taxon>
        <taxon>Imparidentia</taxon>
        <taxon>Neoheterodontei</taxon>
        <taxon>Myida</taxon>
        <taxon>Dreissenoidea</taxon>
        <taxon>Dreissenidae</taxon>
        <taxon>Dreissena</taxon>
    </lineage>
</organism>
<protein>
    <recommendedName>
        <fullName evidence="7">CWH43-like N-terminal domain-containing protein</fullName>
    </recommendedName>
</protein>
<dbReference type="AlphaFoldDB" id="A0A9D4S1L3"/>
<evidence type="ECO:0000313" key="9">
    <source>
        <dbReference type="Proteomes" id="UP000828390"/>
    </source>
</evidence>
<keyword evidence="4 6" id="KW-1133">Transmembrane helix</keyword>
<dbReference type="PANTHER" id="PTHR21324:SF18">
    <property type="entry name" value="DNA DAMAGE-REGULATED AUTOPHAGY MODULATOR PROTEIN 1-LIKE"/>
    <property type="match status" value="1"/>
</dbReference>
<feature type="transmembrane region" description="Helical" evidence="6">
    <location>
        <begin position="53"/>
        <end position="73"/>
    </location>
</feature>
<evidence type="ECO:0000256" key="4">
    <source>
        <dbReference type="ARBA" id="ARBA00022989"/>
    </source>
</evidence>
<comment type="subcellular location">
    <subcellularLocation>
        <location evidence="1">Endomembrane system</location>
        <topology evidence="1">Multi-pass membrane protein</topology>
    </subcellularLocation>
</comment>
<feature type="transmembrane region" description="Helical" evidence="6">
    <location>
        <begin position="93"/>
        <end position="112"/>
    </location>
</feature>
<evidence type="ECO:0000256" key="2">
    <source>
        <dbReference type="ARBA" id="ARBA00006565"/>
    </source>
</evidence>
<dbReference type="EMBL" id="JAIWYP010000001">
    <property type="protein sequence ID" value="KAH3886517.1"/>
    <property type="molecule type" value="Genomic_DNA"/>
</dbReference>
<comment type="caution">
    <text evidence="8">The sequence shown here is derived from an EMBL/GenBank/DDBJ whole genome shotgun (WGS) entry which is preliminary data.</text>
</comment>
<sequence length="255" mass="28570">MCLHGMSYLPILLVVLSTATFISTYIIAIYKDDVSADFPYISDTGTKPPESCIFGQFLNISAAICLCTVYVRYKLVESLSTTDDQMLRCLNKWGLALGIITSLGLSIVANFQETLVEPVHIAGAGLVFGVGVVYAALQTRLTYYMHPDYNGLYIARIRLTLTLVSLVVMVLTFICAAISRRIPPKDKLHWKPDEPGYVEHIVSTVGEWITAITFLLYFLTFVRDFTKIKIEVKSFVAVRHLDDPVYPNEQTRLIA</sequence>
<accession>A0A9D4S1L3</accession>
<reference evidence="8" key="1">
    <citation type="journal article" date="2019" name="bioRxiv">
        <title>The Genome of the Zebra Mussel, Dreissena polymorpha: A Resource for Invasive Species Research.</title>
        <authorList>
            <person name="McCartney M.A."/>
            <person name="Auch B."/>
            <person name="Kono T."/>
            <person name="Mallez S."/>
            <person name="Zhang Y."/>
            <person name="Obille A."/>
            <person name="Becker A."/>
            <person name="Abrahante J.E."/>
            <person name="Garbe J."/>
            <person name="Badalamenti J.P."/>
            <person name="Herman A."/>
            <person name="Mangelson H."/>
            <person name="Liachko I."/>
            <person name="Sullivan S."/>
            <person name="Sone E.D."/>
            <person name="Koren S."/>
            <person name="Silverstein K.A.T."/>
            <person name="Beckman K.B."/>
            <person name="Gohl D.M."/>
        </authorList>
    </citation>
    <scope>NUCLEOTIDE SEQUENCE</scope>
    <source>
        <strain evidence="8">Duluth1</strain>
        <tissue evidence="8">Whole animal</tissue>
    </source>
</reference>
<feature type="transmembrane region" description="Helical" evidence="6">
    <location>
        <begin position="157"/>
        <end position="180"/>
    </location>
</feature>
<dbReference type="PANTHER" id="PTHR21324">
    <property type="entry name" value="FASTING-INDUCIBLE INTEGRAL MEMBRANE PROTEIN TM6P1-RELATED"/>
    <property type="match status" value="1"/>
</dbReference>
<feature type="transmembrane region" description="Helical" evidence="6">
    <location>
        <begin position="118"/>
        <end position="137"/>
    </location>
</feature>
<dbReference type="InterPro" id="IPR019402">
    <property type="entry name" value="CWH43_N"/>
</dbReference>
<dbReference type="GO" id="GO:0012505">
    <property type="term" value="C:endomembrane system"/>
    <property type="evidence" value="ECO:0007669"/>
    <property type="project" value="UniProtKB-SubCell"/>
</dbReference>
<dbReference type="Proteomes" id="UP000828390">
    <property type="component" value="Unassembled WGS sequence"/>
</dbReference>
<feature type="transmembrane region" description="Helical" evidence="6">
    <location>
        <begin position="7"/>
        <end position="30"/>
    </location>
</feature>
<evidence type="ECO:0000256" key="3">
    <source>
        <dbReference type="ARBA" id="ARBA00022692"/>
    </source>
</evidence>
<dbReference type="InterPro" id="IPR050911">
    <property type="entry name" value="DRAM/TMEM150_Autophagy_Mod"/>
</dbReference>
<feature type="domain" description="CWH43-like N-terminal" evidence="7">
    <location>
        <begin position="6"/>
        <end position="227"/>
    </location>
</feature>
<dbReference type="Pfam" id="PF10277">
    <property type="entry name" value="Frag1"/>
    <property type="match status" value="1"/>
</dbReference>
<proteinExistence type="inferred from homology"/>
<comment type="similarity">
    <text evidence="2">Belongs to the DRAM/TMEM150 family.</text>
</comment>
<keyword evidence="9" id="KW-1185">Reference proteome</keyword>
<evidence type="ECO:0000256" key="6">
    <source>
        <dbReference type="SAM" id="Phobius"/>
    </source>
</evidence>
<evidence type="ECO:0000313" key="8">
    <source>
        <dbReference type="EMBL" id="KAH3886517.1"/>
    </source>
</evidence>
<evidence type="ECO:0000256" key="5">
    <source>
        <dbReference type="ARBA" id="ARBA00023136"/>
    </source>
</evidence>
<keyword evidence="3 6" id="KW-0812">Transmembrane</keyword>
<keyword evidence="5 6" id="KW-0472">Membrane</keyword>
<evidence type="ECO:0000259" key="7">
    <source>
        <dbReference type="Pfam" id="PF10277"/>
    </source>
</evidence>
<dbReference type="OrthoDB" id="191706at2759"/>
<evidence type="ECO:0000256" key="1">
    <source>
        <dbReference type="ARBA" id="ARBA00004127"/>
    </source>
</evidence>